<organism evidence="1 2">
    <name type="scientific">Sporanaerobacter acetigenes DSM 13106</name>
    <dbReference type="NCBI Taxonomy" id="1123281"/>
    <lineage>
        <taxon>Bacteria</taxon>
        <taxon>Bacillati</taxon>
        <taxon>Bacillota</taxon>
        <taxon>Tissierellia</taxon>
        <taxon>Tissierellales</taxon>
        <taxon>Sporanaerobacteraceae</taxon>
        <taxon>Sporanaerobacter</taxon>
    </lineage>
</organism>
<dbReference type="GO" id="GO:0046983">
    <property type="term" value="F:protein dimerization activity"/>
    <property type="evidence" value="ECO:0007669"/>
    <property type="project" value="InterPro"/>
</dbReference>
<name>A0A1M5X743_9FIRM</name>
<reference evidence="1 2" key="1">
    <citation type="submission" date="2016-11" db="EMBL/GenBank/DDBJ databases">
        <authorList>
            <person name="Jaros S."/>
            <person name="Januszkiewicz K."/>
            <person name="Wedrychowicz H."/>
        </authorList>
    </citation>
    <scope>NUCLEOTIDE SEQUENCE [LARGE SCALE GENOMIC DNA]</scope>
    <source>
        <strain evidence="1 2">DSM 13106</strain>
    </source>
</reference>
<protein>
    <submittedName>
        <fullName evidence="1">Spo0E like sporulation regulatory protein</fullName>
    </submittedName>
</protein>
<dbReference type="InterPro" id="IPR018540">
    <property type="entry name" value="Spo0E-like"/>
</dbReference>
<dbReference type="RefSeq" id="WP_072744201.1">
    <property type="nucleotide sequence ID" value="NZ_FQXR01000006.1"/>
</dbReference>
<proteinExistence type="predicted"/>
<dbReference type="EMBL" id="FQXR01000006">
    <property type="protein sequence ID" value="SHH95645.1"/>
    <property type="molecule type" value="Genomic_DNA"/>
</dbReference>
<dbReference type="Gene3D" id="4.10.280.10">
    <property type="entry name" value="Helix-loop-helix DNA-binding domain"/>
    <property type="match status" value="1"/>
</dbReference>
<evidence type="ECO:0000313" key="1">
    <source>
        <dbReference type="EMBL" id="SHH95645.1"/>
    </source>
</evidence>
<evidence type="ECO:0000313" key="2">
    <source>
        <dbReference type="Proteomes" id="UP000184389"/>
    </source>
</evidence>
<dbReference type="Proteomes" id="UP000184389">
    <property type="component" value="Unassembled WGS sequence"/>
</dbReference>
<dbReference type="AlphaFoldDB" id="A0A1M5X743"/>
<gene>
    <name evidence="1" type="ORF">SAMN02745180_01534</name>
</gene>
<dbReference type="InterPro" id="IPR037208">
    <property type="entry name" value="Spo0E-like_sf"/>
</dbReference>
<dbReference type="Pfam" id="PF09388">
    <property type="entry name" value="SpoOE-like"/>
    <property type="match status" value="1"/>
</dbReference>
<accession>A0A1M5X743</accession>
<keyword evidence="2" id="KW-1185">Reference proteome</keyword>
<dbReference type="OrthoDB" id="1707852at2"/>
<sequence>MTGKTSLEVLKDEITMKREELNKLVEGNVNRQKLLKISMDLDELIYKYYLLEKEFKEDKAAD</sequence>
<dbReference type="GO" id="GO:0043937">
    <property type="term" value="P:regulation of sporulation"/>
    <property type="evidence" value="ECO:0007669"/>
    <property type="project" value="InterPro"/>
</dbReference>
<dbReference type="InterPro" id="IPR036638">
    <property type="entry name" value="HLH_DNA-bd_sf"/>
</dbReference>
<dbReference type="SUPFAM" id="SSF140500">
    <property type="entry name" value="BAS1536-like"/>
    <property type="match status" value="1"/>
</dbReference>